<keyword evidence="3 6" id="KW-1133">Transmembrane helix</keyword>
<dbReference type="PANTHER" id="PTHR33048">
    <property type="entry name" value="PTH11-LIKE INTEGRAL MEMBRANE PROTEIN (AFU_ORTHOLOGUE AFUA_5G11245)"/>
    <property type="match status" value="1"/>
</dbReference>
<evidence type="ECO:0000259" key="7">
    <source>
        <dbReference type="Pfam" id="PF20684"/>
    </source>
</evidence>
<evidence type="ECO:0000256" key="4">
    <source>
        <dbReference type="ARBA" id="ARBA00023136"/>
    </source>
</evidence>
<dbReference type="PANTHER" id="PTHR33048:SF163">
    <property type="entry name" value="INTEGRAL MEMBRANE PROTEIN (AFU_ORTHOLOGUE AFUA_8G05510)"/>
    <property type="match status" value="1"/>
</dbReference>
<proteinExistence type="inferred from homology"/>
<feature type="transmembrane region" description="Helical" evidence="6">
    <location>
        <begin position="122"/>
        <end position="140"/>
    </location>
</feature>
<dbReference type="Proteomes" id="UP001149079">
    <property type="component" value="Unassembled WGS sequence"/>
</dbReference>
<comment type="similarity">
    <text evidence="5">Belongs to the SAT4 family.</text>
</comment>
<comment type="subcellular location">
    <subcellularLocation>
        <location evidence="1">Membrane</location>
        <topology evidence="1">Multi-pass membrane protein</topology>
    </subcellularLocation>
</comment>
<dbReference type="RefSeq" id="XP_056519289.1">
    <property type="nucleotide sequence ID" value="XM_056669459.1"/>
</dbReference>
<evidence type="ECO:0000313" key="8">
    <source>
        <dbReference type="EMBL" id="KAJ5124890.1"/>
    </source>
</evidence>
<reference evidence="8" key="1">
    <citation type="submission" date="2022-11" db="EMBL/GenBank/DDBJ databases">
        <authorList>
            <person name="Petersen C."/>
        </authorList>
    </citation>
    <scope>NUCLEOTIDE SEQUENCE</scope>
    <source>
        <strain evidence="8">IBT 22155</strain>
    </source>
</reference>
<name>A0A9W9GQ06_9EURO</name>
<sequence length="346" mass="38777">MAPSKKGTQMIVIITVLVALSLISVILRILARMRRRVGFGVDDYLNLASIVLMIAMLVELILWCTIGGNGAHIADLSDNTLVNYWKIFLANQFTYFVLCPCIKISIICFYRRIFATPRFQTFSFALNCLIGAWGLGIFLACAGQCQPLRAYWDHSIEGSCFDAQKFIIVNQAFNVLMDFVILVLPIPMIWNLHRAWQDKLALNGVFALGGFVCFASIYRIIVLFWISPTDPTYTVYQATLWTHIEPAVGLICSNLPIIRGLFPALKLKSSRNGTGPTYINTDYTNSMFLSKSSPRSPDLEFVKMYNAQIESKSPGFLGDDLLSPQNINVQTDISILPNDSTTQLTR</sequence>
<dbReference type="GeneID" id="81408629"/>
<evidence type="ECO:0000256" key="3">
    <source>
        <dbReference type="ARBA" id="ARBA00022989"/>
    </source>
</evidence>
<dbReference type="GO" id="GO:0016020">
    <property type="term" value="C:membrane"/>
    <property type="evidence" value="ECO:0007669"/>
    <property type="project" value="UniProtKB-SubCell"/>
</dbReference>
<keyword evidence="2 6" id="KW-0812">Transmembrane</keyword>
<feature type="transmembrane region" description="Helical" evidence="6">
    <location>
        <begin position="238"/>
        <end position="262"/>
    </location>
</feature>
<dbReference type="InterPro" id="IPR049326">
    <property type="entry name" value="Rhodopsin_dom_fungi"/>
</dbReference>
<keyword evidence="4 6" id="KW-0472">Membrane</keyword>
<feature type="domain" description="Rhodopsin" evidence="7">
    <location>
        <begin position="27"/>
        <end position="262"/>
    </location>
</feature>
<evidence type="ECO:0000256" key="2">
    <source>
        <dbReference type="ARBA" id="ARBA00022692"/>
    </source>
</evidence>
<evidence type="ECO:0000256" key="6">
    <source>
        <dbReference type="SAM" id="Phobius"/>
    </source>
</evidence>
<keyword evidence="9" id="KW-1185">Reference proteome</keyword>
<feature type="transmembrane region" description="Helical" evidence="6">
    <location>
        <begin position="12"/>
        <end position="31"/>
    </location>
</feature>
<dbReference type="AlphaFoldDB" id="A0A9W9GQ06"/>
<evidence type="ECO:0000256" key="1">
    <source>
        <dbReference type="ARBA" id="ARBA00004141"/>
    </source>
</evidence>
<dbReference type="EMBL" id="JAPQKL010000006">
    <property type="protein sequence ID" value="KAJ5124890.1"/>
    <property type="molecule type" value="Genomic_DNA"/>
</dbReference>
<feature type="transmembrane region" description="Helical" evidence="6">
    <location>
        <begin position="204"/>
        <end position="226"/>
    </location>
</feature>
<protein>
    <recommendedName>
        <fullName evidence="7">Rhodopsin domain-containing protein</fullName>
    </recommendedName>
</protein>
<feature type="transmembrane region" description="Helical" evidence="6">
    <location>
        <begin position="172"/>
        <end position="192"/>
    </location>
</feature>
<feature type="transmembrane region" description="Helical" evidence="6">
    <location>
        <begin position="88"/>
        <end position="110"/>
    </location>
</feature>
<dbReference type="Pfam" id="PF20684">
    <property type="entry name" value="Fung_rhodopsin"/>
    <property type="match status" value="1"/>
</dbReference>
<dbReference type="InterPro" id="IPR052337">
    <property type="entry name" value="SAT4-like"/>
</dbReference>
<feature type="transmembrane region" description="Helical" evidence="6">
    <location>
        <begin position="43"/>
        <end position="68"/>
    </location>
</feature>
<comment type="caution">
    <text evidence="8">The sequence shown here is derived from an EMBL/GenBank/DDBJ whole genome shotgun (WGS) entry which is preliminary data.</text>
</comment>
<organism evidence="8 9">
    <name type="scientific">Penicillium bovifimosum</name>
    <dbReference type="NCBI Taxonomy" id="126998"/>
    <lineage>
        <taxon>Eukaryota</taxon>
        <taxon>Fungi</taxon>
        <taxon>Dikarya</taxon>
        <taxon>Ascomycota</taxon>
        <taxon>Pezizomycotina</taxon>
        <taxon>Eurotiomycetes</taxon>
        <taxon>Eurotiomycetidae</taxon>
        <taxon>Eurotiales</taxon>
        <taxon>Aspergillaceae</taxon>
        <taxon>Penicillium</taxon>
    </lineage>
</organism>
<accession>A0A9W9GQ06</accession>
<gene>
    <name evidence="8" type="ORF">N7515_008715</name>
</gene>
<evidence type="ECO:0000313" key="9">
    <source>
        <dbReference type="Proteomes" id="UP001149079"/>
    </source>
</evidence>
<evidence type="ECO:0000256" key="5">
    <source>
        <dbReference type="ARBA" id="ARBA00038359"/>
    </source>
</evidence>
<dbReference type="OrthoDB" id="10017208at2759"/>
<reference evidence="8" key="2">
    <citation type="journal article" date="2023" name="IMA Fungus">
        <title>Comparative genomic study of the Penicillium genus elucidates a diverse pangenome and 15 lateral gene transfer events.</title>
        <authorList>
            <person name="Petersen C."/>
            <person name="Sorensen T."/>
            <person name="Nielsen M.R."/>
            <person name="Sondergaard T.E."/>
            <person name="Sorensen J.L."/>
            <person name="Fitzpatrick D.A."/>
            <person name="Frisvad J.C."/>
            <person name="Nielsen K.L."/>
        </authorList>
    </citation>
    <scope>NUCLEOTIDE SEQUENCE</scope>
    <source>
        <strain evidence="8">IBT 22155</strain>
    </source>
</reference>